<proteinExistence type="predicted"/>
<accession>K1UFC2</accession>
<dbReference type="SUPFAM" id="SSF54001">
    <property type="entry name" value="Cysteine proteinases"/>
    <property type="match status" value="1"/>
</dbReference>
<reference evidence="1" key="1">
    <citation type="journal article" date="2013" name="Environ. Microbiol.">
        <title>Microbiota from the distal guts of lean and obese adolescents exhibit partial functional redundancy besides clear differences in community structure.</title>
        <authorList>
            <person name="Ferrer M."/>
            <person name="Ruiz A."/>
            <person name="Lanza F."/>
            <person name="Haange S.B."/>
            <person name="Oberbach A."/>
            <person name="Till H."/>
            <person name="Bargiela R."/>
            <person name="Campoy C."/>
            <person name="Segura M.T."/>
            <person name="Richter M."/>
            <person name="von Bergen M."/>
            <person name="Seifert J."/>
            <person name="Suarez A."/>
        </authorList>
    </citation>
    <scope>NUCLEOTIDE SEQUENCE</scope>
</reference>
<dbReference type="GO" id="GO:0008234">
    <property type="term" value="F:cysteine-type peptidase activity"/>
    <property type="evidence" value="ECO:0007669"/>
    <property type="project" value="InterPro"/>
</dbReference>
<name>K1UFC2_9ZZZZ</name>
<feature type="non-terminal residue" evidence="1">
    <location>
        <position position="1"/>
    </location>
</feature>
<dbReference type="Pfam" id="PF01640">
    <property type="entry name" value="Peptidase_C10"/>
    <property type="match status" value="1"/>
</dbReference>
<dbReference type="InterPro" id="IPR038765">
    <property type="entry name" value="Papain-like_cys_pep_sf"/>
</dbReference>
<dbReference type="GO" id="GO:0006508">
    <property type="term" value="P:proteolysis"/>
    <property type="evidence" value="ECO:0007669"/>
    <property type="project" value="InterPro"/>
</dbReference>
<protein>
    <submittedName>
        <fullName evidence="1">Pyrogenic exotoxin B</fullName>
    </submittedName>
</protein>
<comment type="caution">
    <text evidence="1">The sequence shown here is derived from an EMBL/GenBank/DDBJ whole genome shotgun (WGS) entry which is preliminary data.</text>
</comment>
<gene>
    <name evidence="1" type="ORF">OBE_00602</name>
</gene>
<dbReference type="Gene3D" id="3.90.70.50">
    <property type="entry name" value="Peptidase C10, streptopain"/>
    <property type="match status" value="1"/>
</dbReference>
<organism evidence="1">
    <name type="scientific">human gut metagenome</name>
    <dbReference type="NCBI Taxonomy" id="408170"/>
    <lineage>
        <taxon>unclassified sequences</taxon>
        <taxon>metagenomes</taxon>
        <taxon>organismal metagenomes</taxon>
    </lineage>
</organism>
<dbReference type="InterPro" id="IPR044934">
    <property type="entry name" value="Streptopain_sf"/>
</dbReference>
<sequence length="130" mass="15113">RMPSKNVTYETYKNSCVRNMLHDQQKATIMRGVHIENGEKKAHFWNLDGWLYRTRYIKTYYRNGTVSQRGPFGQTLVHCNFGWEGVADGYYYDGIFDLSKGPVMPEDSDAGTPASRYYKDLSIFTYTLVL</sequence>
<dbReference type="AlphaFoldDB" id="K1UFC2"/>
<dbReference type="EMBL" id="AJWZ01000413">
    <property type="protein sequence ID" value="EKC76935.1"/>
    <property type="molecule type" value="Genomic_DNA"/>
</dbReference>
<dbReference type="InterPro" id="IPR000200">
    <property type="entry name" value="Peptidase_C10"/>
</dbReference>
<evidence type="ECO:0000313" key="1">
    <source>
        <dbReference type="EMBL" id="EKC76935.1"/>
    </source>
</evidence>